<name>F4S2W9_MELLP</name>
<dbReference type="RefSeq" id="XP_007415718.1">
    <property type="nucleotide sequence ID" value="XM_007415656.1"/>
</dbReference>
<evidence type="ECO:0000313" key="2">
    <source>
        <dbReference type="EMBL" id="EGG01118.1"/>
    </source>
</evidence>
<reference evidence="3" key="1">
    <citation type="journal article" date="2011" name="Proc. Natl. Acad. Sci. U.S.A.">
        <title>Obligate biotrophy features unraveled by the genomic analysis of rust fungi.</title>
        <authorList>
            <person name="Duplessis S."/>
            <person name="Cuomo C.A."/>
            <person name="Lin Y.-C."/>
            <person name="Aerts A."/>
            <person name="Tisserant E."/>
            <person name="Veneault-Fourrey C."/>
            <person name="Joly D.L."/>
            <person name="Hacquard S."/>
            <person name="Amselem J."/>
            <person name="Cantarel B.L."/>
            <person name="Chiu R."/>
            <person name="Coutinho P.M."/>
            <person name="Feau N."/>
            <person name="Field M."/>
            <person name="Frey P."/>
            <person name="Gelhaye E."/>
            <person name="Goldberg J."/>
            <person name="Grabherr M.G."/>
            <person name="Kodira C.D."/>
            <person name="Kohler A."/>
            <person name="Kuees U."/>
            <person name="Lindquist E.A."/>
            <person name="Lucas S.M."/>
            <person name="Mago R."/>
            <person name="Mauceli E."/>
            <person name="Morin E."/>
            <person name="Murat C."/>
            <person name="Pangilinan J.L."/>
            <person name="Park R."/>
            <person name="Pearson M."/>
            <person name="Quesneville H."/>
            <person name="Rouhier N."/>
            <person name="Sakthikumar S."/>
            <person name="Salamov A.A."/>
            <person name="Schmutz J."/>
            <person name="Selles B."/>
            <person name="Shapiro H."/>
            <person name="Tanguay P."/>
            <person name="Tuskan G.A."/>
            <person name="Henrissat B."/>
            <person name="Van de Peer Y."/>
            <person name="Rouze P."/>
            <person name="Ellis J.G."/>
            <person name="Dodds P.N."/>
            <person name="Schein J.E."/>
            <person name="Zhong S."/>
            <person name="Hamelin R.C."/>
            <person name="Grigoriev I.V."/>
            <person name="Szabo L.J."/>
            <person name="Martin F."/>
        </authorList>
    </citation>
    <scope>NUCLEOTIDE SEQUENCE [LARGE SCALE GENOMIC DNA]</scope>
    <source>
        <strain evidence="3">98AG31 / pathotype 3-4-7</strain>
    </source>
</reference>
<keyword evidence="3" id="KW-1185">Reference proteome</keyword>
<dbReference type="GeneID" id="18930811"/>
<feature type="chain" id="PRO_5003321956" evidence="1">
    <location>
        <begin position="22"/>
        <end position="141"/>
    </location>
</feature>
<evidence type="ECO:0000313" key="3">
    <source>
        <dbReference type="Proteomes" id="UP000001072"/>
    </source>
</evidence>
<protein>
    <submittedName>
        <fullName evidence="2">Secreted protein</fullName>
    </submittedName>
</protein>
<dbReference type="InParanoid" id="F4S2W9"/>
<organism evidence="3">
    <name type="scientific">Melampsora larici-populina (strain 98AG31 / pathotype 3-4-7)</name>
    <name type="common">Poplar leaf rust fungus</name>
    <dbReference type="NCBI Taxonomy" id="747676"/>
    <lineage>
        <taxon>Eukaryota</taxon>
        <taxon>Fungi</taxon>
        <taxon>Dikarya</taxon>
        <taxon>Basidiomycota</taxon>
        <taxon>Pucciniomycotina</taxon>
        <taxon>Pucciniomycetes</taxon>
        <taxon>Pucciniales</taxon>
        <taxon>Melampsoraceae</taxon>
        <taxon>Melampsora</taxon>
    </lineage>
</organism>
<dbReference type="EMBL" id="GL883141">
    <property type="protein sequence ID" value="EGG01118.1"/>
    <property type="molecule type" value="Genomic_DNA"/>
</dbReference>
<dbReference type="OrthoDB" id="2500212at2759"/>
<gene>
    <name evidence="2" type="ORF">MELLADRAFT_67301</name>
</gene>
<dbReference type="HOGENOM" id="CLU_148187_0_0_1"/>
<feature type="signal peptide" evidence="1">
    <location>
        <begin position="1"/>
        <end position="21"/>
    </location>
</feature>
<dbReference type="InterPro" id="IPR045469">
    <property type="entry name" value="Nis1"/>
</dbReference>
<dbReference type="Proteomes" id="UP000001072">
    <property type="component" value="Unassembled WGS sequence"/>
</dbReference>
<dbReference type="AlphaFoldDB" id="F4S2W9"/>
<evidence type="ECO:0000256" key="1">
    <source>
        <dbReference type="SAM" id="SignalP"/>
    </source>
</evidence>
<accession>F4S2W9</accession>
<dbReference type="VEuPathDB" id="FungiDB:MELLADRAFT_67301"/>
<keyword evidence="1" id="KW-0732">Signal</keyword>
<proteinExistence type="predicted"/>
<dbReference type="Pfam" id="PF19271">
    <property type="entry name" value="Nis1"/>
    <property type="match status" value="1"/>
</dbReference>
<dbReference type="KEGG" id="mlr:MELLADRAFT_67301"/>
<sequence>MNLCNVFFAVAFSSLLPSVLSQRLTITSPEPNAVVTPGAATDIVLHLTSTTSSVKQVACTLGLRPVGGGKALYVSNTAFNANGPKFDEQKLTYTWTVTLPSADKFGEGIGQSYNLTLSQYYLISATSTPVLSEFSSLVTVK</sequence>